<evidence type="ECO:0000256" key="2">
    <source>
        <dbReference type="SAM" id="Phobius"/>
    </source>
</evidence>
<keyword evidence="5" id="KW-1185">Reference proteome</keyword>
<organism evidence="4 5">
    <name type="scientific">Plutella xylostella</name>
    <name type="common">Diamondback moth</name>
    <name type="synonym">Plutella maculipennis</name>
    <dbReference type="NCBI Taxonomy" id="51655"/>
    <lineage>
        <taxon>Eukaryota</taxon>
        <taxon>Metazoa</taxon>
        <taxon>Ecdysozoa</taxon>
        <taxon>Arthropoda</taxon>
        <taxon>Hexapoda</taxon>
        <taxon>Insecta</taxon>
        <taxon>Pterygota</taxon>
        <taxon>Neoptera</taxon>
        <taxon>Endopterygota</taxon>
        <taxon>Lepidoptera</taxon>
        <taxon>Glossata</taxon>
        <taxon>Ditrysia</taxon>
        <taxon>Yponomeutoidea</taxon>
        <taxon>Plutellidae</taxon>
        <taxon>Plutella</taxon>
    </lineage>
</organism>
<evidence type="ECO:0000313" key="4">
    <source>
        <dbReference type="EMBL" id="CAG9137121.1"/>
    </source>
</evidence>
<reference evidence="4" key="1">
    <citation type="submission" date="2020-11" db="EMBL/GenBank/DDBJ databases">
        <authorList>
            <person name="Whiteford S."/>
        </authorList>
    </citation>
    <scope>NUCLEOTIDE SEQUENCE</scope>
</reference>
<name>A0A8S4GB97_PLUXY</name>
<protein>
    <submittedName>
        <fullName evidence="4">(diamondback moth) hypothetical protein</fullName>
    </submittedName>
</protein>
<feature type="domain" description="DUF7805" evidence="3">
    <location>
        <begin position="387"/>
        <end position="495"/>
    </location>
</feature>
<feature type="transmembrane region" description="Helical" evidence="2">
    <location>
        <begin position="568"/>
        <end position="590"/>
    </location>
</feature>
<accession>A0A8S4GB97</accession>
<proteinExistence type="predicted"/>
<evidence type="ECO:0000259" key="3">
    <source>
        <dbReference type="Pfam" id="PF25090"/>
    </source>
</evidence>
<keyword evidence="2" id="KW-1133">Transmembrane helix</keyword>
<feature type="compositionally biased region" description="Gly residues" evidence="1">
    <location>
        <begin position="43"/>
        <end position="59"/>
    </location>
</feature>
<dbReference type="PANTHER" id="PTHR47537:SF8">
    <property type="entry name" value="CUB DOMAIN-CONTAINING PROTEIN"/>
    <property type="match status" value="1"/>
</dbReference>
<comment type="caution">
    <text evidence="4">The sequence shown here is derived from an EMBL/GenBank/DDBJ whole genome shotgun (WGS) entry which is preliminary data.</text>
</comment>
<keyword evidence="2" id="KW-0812">Transmembrane</keyword>
<keyword evidence="2" id="KW-0472">Membrane</keyword>
<evidence type="ECO:0000256" key="1">
    <source>
        <dbReference type="SAM" id="MobiDB-lite"/>
    </source>
</evidence>
<feature type="compositionally biased region" description="Acidic residues" evidence="1">
    <location>
        <begin position="268"/>
        <end position="295"/>
    </location>
</feature>
<dbReference type="InterPro" id="IPR053207">
    <property type="entry name" value="Non-NMDA_GluR_Accessory"/>
</dbReference>
<dbReference type="InterPro" id="IPR056707">
    <property type="entry name" value="DUF7805"/>
</dbReference>
<evidence type="ECO:0000313" key="5">
    <source>
        <dbReference type="Proteomes" id="UP000653454"/>
    </source>
</evidence>
<dbReference type="GO" id="GO:0005886">
    <property type="term" value="C:plasma membrane"/>
    <property type="evidence" value="ECO:0007669"/>
    <property type="project" value="TreeGrafter"/>
</dbReference>
<dbReference type="PANTHER" id="PTHR47537">
    <property type="entry name" value="CUBILIN"/>
    <property type="match status" value="1"/>
</dbReference>
<feature type="region of interest" description="Disordered" evidence="1">
    <location>
        <begin position="602"/>
        <end position="624"/>
    </location>
</feature>
<feature type="compositionally biased region" description="Basic and acidic residues" evidence="1">
    <location>
        <begin position="610"/>
        <end position="624"/>
    </location>
</feature>
<dbReference type="AlphaFoldDB" id="A0A8S4GB97"/>
<dbReference type="Pfam" id="PF25090">
    <property type="entry name" value="DUF7805"/>
    <property type="match status" value="1"/>
</dbReference>
<gene>
    <name evidence="4" type="ORF">PLXY2_LOCUS15374</name>
</gene>
<feature type="region of interest" description="Disordered" evidence="1">
    <location>
        <begin position="21"/>
        <end position="64"/>
    </location>
</feature>
<sequence length="624" mass="64999">MWYVGDVVWIYFASYTQYSLVEPRREPPPERDEEPEPPLMEGPAGGAGGGAGAAGGAGGSSDASPWARLRSLLRPARPPAPRSTAPPAPRACATSLRVWDGGGEGEPGALLLGRYCDSAPALCARAALANASRAPRACAPPDGYVSRGALLSVAATTRPGTATHPLRFALHYEFVDARLPGAALARRRARPPECAREVTAEGAVGSPRNVLWLGRGGARRLRCVTRLAGGAGGARVELTLTQLALGAAGRCSTRQDARTGRLACVPDDAPDDTDEAPDDRDDDDPDFDDETDPDADAEKPLRVPHLWIYESPWPGYRVPLGCVCDNSSAGLVVAGAGALELELVARALSPREDARHVHWAGSWRRLPAPPAPRAPPPGGPLQLAAPAPALLQARGNRSVFVRVWGDELPPPPPGAAQEPPACAVSARLLIYDANTNRLLKVVCPGEAREEARTVQVFSPEWWGAGGRRGTRGAALVLAWGGEGGAARAAWLEAWRGGAALRAVLLARLPDADNASLAAAARCEHACPELEACADAALWCSGWAECPRGGDEAGCGAARLLAALGGWRAAGAAGGAAGAGCALLLLLALALRRRWARGPHKGALALPPRRATREPLLERPDSAAS</sequence>
<dbReference type="Proteomes" id="UP000653454">
    <property type="component" value="Unassembled WGS sequence"/>
</dbReference>
<feature type="region of interest" description="Disordered" evidence="1">
    <location>
        <begin position="261"/>
        <end position="299"/>
    </location>
</feature>
<dbReference type="EMBL" id="CAJHNJ030000187">
    <property type="protein sequence ID" value="CAG9137121.1"/>
    <property type="molecule type" value="Genomic_DNA"/>
</dbReference>